<name>A0A833H2F7_9LEPT</name>
<feature type="signal peptide" evidence="1">
    <location>
        <begin position="1"/>
        <end position="28"/>
    </location>
</feature>
<reference evidence="3 4" key="1">
    <citation type="submission" date="2019-10" db="EMBL/GenBank/DDBJ databases">
        <title>Extracellular Electron Transfer in a Candidatus Methanoperedens spp. Enrichment Culture.</title>
        <authorList>
            <person name="Berger S."/>
            <person name="Rangel Shaw D."/>
            <person name="Berben T."/>
            <person name="In 'T Zandt M."/>
            <person name="Frank J."/>
            <person name="Reimann J."/>
            <person name="Jetten M.S.M."/>
            <person name="Welte C.U."/>
        </authorList>
    </citation>
    <scope>NUCLEOTIDE SEQUENCE [LARGE SCALE GENOMIC DNA]</scope>
    <source>
        <strain evidence="3">SB12</strain>
    </source>
</reference>
<comment type="caution">
    <text evidence="3">The sequence shown here is derived from an EMBL/GenBank/DDBJ whole genome shotgun (WGS) entry which is preliminary data.</text>
</comment>
<evidence type="ECO:0000259" key="2">
    <source>
        <dbReference type="Pfam" id="PF04784"/>
    </source>
</evidence>
<evidence type="ECO:0000256" key="1">
    <source>
        <dbReference type="SAM" id="SignalP"/>
    </source>
</evidence>
<protein>
    <submittedName>
        <fullName evidence="3">DUF547 domain-containing protein</fullName>
    </submittedName>
</protein>
<proteinExistence type="predicted"/>
<keyword evidence="1" id="KW-0732">Signal</keyword>
<dbReference type="Proteomes" id="UP000460298">
    <property type="component" value="Unassembled WGS sequence"/>
</dbReference>
<evidence type="ECO:0000313" key="4">
    <source>
        <dbReference type="Proteomes" id="UP000460298"/>
    </source>
</evidence>
<dbReference type="AlphaFoldDB" id="A0A833H2F7"/>
<feature type="domain" description="DUF547" evidence="2">
    <location>
        <begin position="83"/>
        <end position="186"/>
    </location>
</feature>
<dbReference type="Pfam" id="PF04784">
    <property type="entry name" value="DUF547"/>
    <property type="match status" value="1"/>
</dbReference>
<feature type="chain" id="PRO_5032393666" evidence="1">
    <location>
        <begin position="29"/>
        <end position="248"/>
    </location>
</feature>
<dbReference type="PANTHER" id="PTHR46361:SF3">
    <property type="entry name" value="ELECTRON CARRIER_ PROTEIN DISULFIDE OXIDOREDUCTASE"/>
    <property type="match status" value="1"/>
</dbReference>
<organism evidence="3 4">
    <name type="scientific">Leptonema illini</name>
    <dbReference type="NCBI Taxonomy" id="183"/>
    <lineage>
        <taxon>Bacteria</taxon>
        <taxon>Pseudomonadati</taxon>
        <taxon>Spirochaetota</taxon>
        <taxon>Spirochaetia</taxon>
        <taxon>Leptospirales</taxon>
        <taxon>Leptospiraceae</taxon>
        <taxon>Leptonema</taxon>
    </lineage>
</organism>
<sequence length="248" mass="27777">MLRMNRKNFHCLSLVIALLAITSGNLSAAPFDSQAFRSILKDHRMIGQSGSISYAGIRYDAPALRALSAKAMADVEAYTGSTPAEWKAFYINAYNIAVIHVIAENWPVTSILDLEDGKVFQSPRVLIQGRRISLDDLEKKVLRPSDDPRIHFALVCAAIGCPDLRAEPYMPVTLDAQLNDQTVRYLNSARGAIVSGNTLRLSKLFEWYAADFKDARAFVARYRKLPPGLRPVTDIEYDWRVNSFPEVK</sequence>
<gene>
    <name evidence="3" type="ORF">F9K24_07875</name>
</gene>
<evidence type="ECO:0000313" key="3">
    <source>
        <dbReference type="EMBL" id="KAB2933257.1"/>
    </source>
</evidence>
<dbReference type="EMBL" id="WBUI01000006">
    <property type="protein sequence ID" value="KAB2933257.1"/>
    <property type="molecule type" value="Genomic_DNA"/>
</dbReference>
<accession>A0A833H2F7</accession>
<dbReference type="InterPro" id="IPR006869">
    <property type="entry name" value="DUF547"/>
</dbReference>
<dbReference type="PANTHER" id="PTHR46361">
    <property type="entry name" value="ELECTRON CARRIER/ PROTEIN DISULFIDE OXIDOREDUCTASE"/>
    <property type="match status" value="1"/>
</dbReference>